<dbReference type="EMBL" id="CAJNDS010002166">
    <property type="protein sequence ID" value="CAE7357959.1"/>
    <property type="molecule type" value="Genomic_DNA"/>
</dbReference>
<reference evidence="2" key="1">
    <citation type="submission" date="2021-02" db="EMBL/GenBank/DDBJ databases">
        <authorList>
            <person name="Dougan E. K."/>
            <person name="Rhodes N."/>
            <person name="Thang M."/>
            <person name="Chan C."/>
        </authorList>
    </citation>
    <scope>NUCLEOTIDE SEQUENCE</scope>
</reference>
<evidence type="ECO:0000313" key="2">
    <source>
        <dbReference type="EMBL" id="CAE7357959.1"/>
    </source>
</evidence>
<name>A0A812PG34_9DINO</name>
<sequence length="293" mass="32742">MLMASKHVFCIGLMLLHCVKLIHGVRKADIFEGEVAQSSTANADAHSSRITVRETETPLISIHQPMDPEDMQKMLGDHLVPDVYDGKAFIQVSVFDLSKLEIAGFLPSFMSSWCLRVSAYVKMKDSGEKGYMILSADFEDTISGMFMTRGCKSSQLGTLCGTIAVKHTDEGDSKMFTVSEGGEPILHFAAQLGGVSNTAFFNWANERYVRFRLSDDKKTLLRGEQEDKTWDGNHQVQTDAFHSAIFNTKFAKYQWGYLDEVTDACRKGYCFFSEKAGFVDHEAKPVAEVGRQL</sequence>
<dbReference type="Pfam" id="PF09844">
    <property type="entry name" value="DUF2071"/>
    <property type="match status" value="1"/>
</dbReference>
<feature type="chain" id="PRO_5032614338" evidence="1">
    <location>
        <begin position="25"/>
        <end position="293"/>
    </location>
</feature>
<keyword evidence="1" id="KW-0732">Signal</keyword>
<evidence type="ECO:0000313" key="3">
    <source>
        <dbReference type="Proteomes" id="UP000604046"/>
    </source>
</evidence>
<keyword evidence="3" id="KW-1185">Reference proteome</keyword>
<feature type="signal peptide" evidence="1">
    <location>
        <begin position="1"/>
        <end position="24"/>
    </location>
</feature>
<dbReference type="AlphaFoldDB" id="A0A812PG34"/>
<protein>
    <submittedName>
        <fullName evidence="2">Uncharacterized protein</fullName>
    </submittedName>
</protein>
<proteinExistence type="predicted"/>
<dbReference type="OrthoDB" id="412922at2759"/>
<evidence type="ECO:0000256" key="1">
    <source>
        <dbReference type="SAM" id="SignalP"/>
    </source>
</evidence>
<comment type="caution">
    <text evidence="2">The sequence shown here is derived from an EMBL/GenBank/DDBJ whole genome shotgun (WGS) entry which is preliminary data.</text>
</comment>
<accession>A0A812PG34</accession>
<organism evidence="2 3">
    <name type="scientific">Symbiodinium natans</name>
    <dbReference type="NCBI Taxonomy" id="878477"/>
    <lineage>
        <taxon>Eukaryota</taxon>
        <taxon>Sar</taxon>
        <taxon>Alveolata</taxon>
        <taxon>Dinophyceae</taxon>
        <taxon>Suessiales</taxon>
        <taxon>Symbiodiniaceae</taxon>
        <taxon>Symbiodinium</taxon>
    </lineage>
</organism>
<dbReference type="Proteomes" id="UP000604046">
    <property type="component" value="Unassembled WGS sequence"/>
</dbReference>
<gene>
    <name evidence="2" type="ORF">SNAT2548_LOCUS19123</name>
</gene>
<dbReference type="InterPro" id="IPR018644">
    <property type="entry name" value="DUF2071"/>
</dbReference>